<accession>A0A067GIB4</accession>
<keyword evidence="2" id="KW-1185">Reference proteome</keyword>
<dbReference type="AlphaFoldDB" id="A0A067GIB4"/>
<proteinExistence type="predicted"/>
<reference evidence="1 2" key="1">
    <citation type="submission" date="2014-04" db="EMBL/GenBank/DDBJ databases">
        <authorList>
            <consortium name="International Citrus Genome Consortium"/>
            <person name="Gmitter F."/>
            <person name="Chen C."/>
            <person name="Farmerie W."/>
            <person name="Harkins T."/>
            <person name="Desany B."/>
            <person name="Mohiuddin M."/>
            <person name="Kodira C."/>
            <person name="Borodovsky M."/>
            <person name="Lomsadze A."/>
            <person name="Burns P."/>
            <person name="Jenkins J."/>
            <person name="Prochnik S."/>
            <person name="Shu S."/>
            <person name="Chapman J."/>
            <person name="Pitluck S."/>
            <person name="Schmutz J."/>
            <person name="Rokhsar D."/>
        </authorList>
    </citation>
    <scope>NUCLEOTIDE SEQUENCE</scope>
</reference>
<organism evidence="1 2">
    <name type="scientific">Citrus sinensis</name>
    <name type="common">Sweet orange</name>
    <name type="synonym">Citrus aurantium var. sinensis</name>
    <dbReference type="NCBI Taxonomy" id="2711"/>
    <lineage>
        <taxon>Eukaryota</taxon>
        <taxon>Viridiplantae</taxon>
        <taxon>Streptophyta</taxon>
        <taxon>Embryophyta</taxon>
        <taxon>Tracheophyta</taxon>
        <taxon>Spermatophyta</taxon>
        <taxon>Magnoliopsida</taxon>
        <taxon>eudicotyledons</taxon>
        <taxon>Gunneridae</taxon>
        <taxon>Pentapetalae</taxon>
        <taxon>rosids</taxon>
        <taxon>malvids</taxon>
        <taxon>Sapindales</taxon>
        <taxon>Rutaceae</taxon>
        <taxon>Aurantioideae</taxon>
        <taxon>Citrus</taxon>
    </lineage>
</organism>
<evidence type="ECO:0000313" key="2">
    <source>
        <dbReference type="Proteomes" id="UP000027120"/>
    </source>
</evidence>
<sequence>MVGGIIGVAKNEVGKSKGLRLEQRVHKDVPTRHSHPNFFSLFPKQGIYALHNFSISSSDLTILPPPKFYQ</sequence>
<gene>
    <name evidence="1" type="ORF">CISIN_1g035216mg</name>
</gene>
<protein>
    <submittedName>
        <fullName evidence="1">Uncharacterized protein</fullName>
    </submittedName>
</protein>
<evidence type="ECO:0000313" key="1">
    <source>
        <dbReference type="EMBL" id="KDO78405.1"/>
    </source>
</evidence>
<name>A0A067GIB4_CITSI</name>
<dbReference type="Proteomes" id="UP000027120">
    <property type="component" value="Unassembled WGS sequence"/>
</dbReference>
<dbReference type="EMBL" id="KK784879">
    <property type="protein sequence ID" value="KDO78405.1"/>
    <property type="molecule type" value="Genomic_DNA"/>
</dbReference>